<organism evidence="2 3">
    <name type="scientific">Mycolicibacterium komossense</name>
    <dbReference type="NCBI Taxonomy" id="1779"/>
    <lineage>
        <taxon>Bacteria</taxon>
        <taxon>Bacillati</taxon>
        <taxon>Actinomycetota</taxon>
        <taxon>Actinomycetes</taxon>
        <taxon>Mycobacteriales</taxon>
        <taxon>Mycobacteriaceae</taxon>
        <taxon>Mycolicibacterium</taxon>
    </lineage>
</organism>
<comment type="caution">
    <text evidence="2">The sequence shown here is derived from an EMBL/GenBank/DDBJ whole genome shotgun (WGS) entry which is preliminary data.</text>
</comment>
<keyword evidence="1" id="KW-0472">Membrane</keyword>
<reference evidence="2 3" key="1">
    <citation type="journal article" date="2022" name="BMC Genomics">
        <title>Comparative genome analysis of mycobacteria focusing on tRNA and non-coding RNA.</title>
        <authorList>
            <person name="Behra P.R.K."/>
            <person name="Pettersson B.M.F."/>
            <person name="Ramesh M."/>
            <person name="Das S."/>
            <person name="Dasgupta S."/>
            <person name="Kirsebom L.A."/>
        </authorList>
    </citation>
    <scope>NUCLEOTIDE SEQUENCE [LARGE SCALE GENOMIC DNA]</scope>
    <source>
        <strain evidence="2 3">DSM 44078</strain>
    </source>
</reference>
<evidence type="ECO:0000256" key="1">
    <source>
        <dbReference type="SAM" id="Phobius"/>
    </source>
</evidence>
<feature type="transmembrane region" description="Helical" evidence="1">
    <location>
        <begin position="116"/>
        <end position="146"/>
    </location>
</feature>
<evidence type="ECO:0000313" key="3">
    <source>
        <dbReference type="Proteomes" id="UP001526201"/>
    </source>
</evidence>
<sequence>MTWGPFGIVRANARAYVLMNAGAYGLLVIGFGVGIIFPHLSQAQHARLTDDGTADLVRSLINSPWLFALTILAVNTVKMGALTIVLPSLIVPFSGIALFGYWAYTTGVTLVPASQIGWVALIPHCLTVIIEFQAYILFLSGAYLLGKCWMWPRTVGIENRRQGYRRGLGQLGWLALPAAILLAVGAVYEAFSLRYLVHPLAQWLL</sequence>
<accession>A0ABT3CB34</accession>
<feature type="transmembrane region" description="Helical" evidence="1">
    <location>
        <begin position="84"/>
        <end position="104"/>
    </location>
</feature>
<protein>
    <submittedName>
        <fullName evidence="2">Stage II sporulation protein M</fullName>
    </submittedName>
</protein>
<evidence type="ECO:0000313" key="2">
    <source>
        <dbReference type="EMBL" id="MCV7226608.1"/>
    </source>
</evidence>
<keyword evidence="3" id="KW-1185">Reference proteome</keyword>
<dbReference type="EMBL" id="JACKTY010000028">
    <property type="protein sequence ID" value="MCV7226608.1"/>
    <property type="molecule type" value="Genomic_DNA"/>
</dbReference>
<dbReference type="Proteomes" id="UP001526201">
    <property type="component" value="Unassembled WGS sequence"/>
</dbReference>
<keyword evidence="1" id="KW-0812">Transmembrane</keyword>
<gene>
    <name evidence="2" type="ORF">H7J73_11255</name>
</gene>
<name>A0ABT3CB34_9MYCO</name>
<feature type="transmembrane region" description="Helical" evidence="1">
    <location>
        <begin position="21"/>
        <end position="40"/>
    </location>
</feature>
<proteinExistence type="predicted"/>
<keyword evidence="1" id="KW-1133">Transmembrane helix</keyword>
<feature type="transmembrane region" description="Helical" evidence="1">
    <location>
        <begin position="167"/>
        <end position="188"/>
    </location>
</feature>